<dbReference type="AlphaFoldDB" id="A0A3S0R4W7"/>
<keyword evidence="3" id="KW-1185">Reference proteome</keyword>
<dbReference type="Proteomes" id="UP000274358">
    <property type="component" value="Unassembled WGS sequence"/>
</dbReference>
<evidence type="ECO:0000313" key="3">
    <source>
        <dbReference type="Proteomes" id="UP000274358"/>
    </source>
</evidence>
<sequence length="345" mass="38369">MNRRYFLQMIGSLIVAAQPSRPAFARTDDDPEDIYARLKSSAELHFSMCGGTLSIALDGDSGPLDQHRVEAWVRRSAAAVSTYFGRFPVEQWGLLVTRTEGSHIGPATTWGYPGSITRLSVGRDVSDEALRDDWVMVHEMIHLALPRVPLSSEWFMEGNATYVEPIARAQLGQIPPQEVWRWAVDAMPKGQPQQGDEGLDHTHTWARTYWGGAMYWLLAEIAIYKHSNGKYSLQDALRAINRASGGNTAYWSVAQTARVGDTAVKSDVLASLYDQLKDRAVSVDLDGMLRQLGISEEASVIRFDDRAPLAELRRSITSLRNPNGSSTKACMDENLGKKPIHRDKP</sequence>
<feature type="region of interest" description="Disordered" evidence="1">
    <location>
        <begin position="318"/>
        <end position="345"/>
    </location>
</feature>
<feature type="compositionally biased region" description="Polar residues" evidence="1">
    <location>
        <begin position="318"/>
        <end position="328"/>
    </location>
</feature>
<organism evidence="2 3">
    <name type="scientific">Dyella choica</name>
    <dbReference type="NCBI Taxonomy" id="1927959"/>
    <lineage>
        <taxon>Bacteria</taxon>
        <taxon>Pseudomonadati</taxon>
        <taxon>Pseudomonadota</taxon>
        <taxon>Gammaproteobacteria</taxon>
        <taxon>Lysobacterales</taxon>
        <taxon>Rhodanobacteraceae</taxon>
        <taxon>Dyella</taxon>
    </lineage>
</organism>
<accession>A0A3S0R4W7</accession>
<evidence type="ECO:0000256" key="1">
    <source>
        <dbReference type="SAM" id="MobiDB-lite"/>
    </source>
</evidence>
<evidence type="ECO:0000313" key="2">
    <source>
        <dbReference type="EMBL" id="RUL77614.1"/>
    </source>
</evidence>
<reference evidence="2 3" key="1">
    <citation type="submission" date="2018-12" db="EMBL/GenBank/DDBJ databases">
        <title>Dyella dinghuensis sp. nov. DHOA06 and Dyella choica sp. nov. 4M-K27, isolated from forest soil.</title>
        <authorList>
            <person name="Qiu L.-H."/>
            <person name="Gao Z.-H."/>
        </authorList>
    </citation>
    <scope>NUCLEOTIDE SEQUENCE [LARGE SCALE GENOMIC DNA]</scope>
    <source>
        <strain evidence="2 3">4M-K27</strain>
    </source>
</reference>
<dbReference type="EMBL" id="RYYV01000004">
    <property type="protein sequence ID" value="RUL77614.1"/>
    <property type="molecule type" value="Genomic_DNA"/>
</dbReference>
<evidence type="ECO:0008006" key="4">
    <source>
        <dbReference type="Google" id="ProtNLM"/>
    </source>
</evidence>
<gene>
    <name evidence="2" type="ORF">EKH80_06980</name>
</gene>
<protein>
    <recommendedName>
        <fullName evidence="4">Peptidase M61 catalytic domain-containing protein</fullName>
    </recommendedName>
</protein>
<name>A0A3S0R4W7_9GAMM</name>
<proteinExistence type="predicted"/>
<comment type="caution">
    <text evidence="2">The sequence shown here is derived from an EMBL/GenBank/DDBJ whole genome shotgun (WGS) entry which is preliminary data.</text>
</comment>
<dbReference type="RefSeq" id="WP_126684009.1">
    <property type="nucleotide sequence ID" value="NZ_RYYV01000004.1"/>
</dbReference>
<dbReference type="OrthoDB" id="1467486at2"/>